<name>A0A2M9FWU9_9PROT</name>
<dbReference type="RefSeq" id="WP_109794555.1">
    <property type="nucleotide sequence ID" value="NZ_PHIG01000052.1"/>
</dbReference>
<dbReference type="EMBL" id="PHIG01000052">
    <property type="protein sequence ID" value="PJK27923.1"/>
    <property type="molecule type" value="Genomic_DNA"/>
</dbReference>
<proteinExistence type="inferred from homology"/>
<keyword evidence="4" id="KW-1185">Reference proteome</keyword>
<protein>
    <recommendedName>
        <fullName evidence="2">UspA domain-containing protein</fullName>
    </recommendedName>
</protein>
<dbReference type="SUPFAM" id="SSF52402">
    <property type="entry name" value="Adenine nucleotide alpha hydrolases-like"/>
    <property type="match status" value="1"/>
</dbReference>
<comment type="similarity">
    <text evidence="1">Belongs to the universal stress protein A family.</text>
</comment>
<gene>
    <name evidence="3" type="ORF">CVT23_19490</name>
</gene>
<evidence type="ECO:0000313" key="3">
    <source>
        <dbReference type="EMBL" id="PJK27923.1"/>
    </source>
</evidence>
<reference evidence="3 4" key="1">
    <citation type="submission" date="2017-11" db="EMBL/GenBank/DDBJ databases">
        <title>Draft genome sequence of Rhizobiales bacterium SY3-13.</title>
        <authorList>
            <person name="Sun C."/>
        </authorList>
    </citation>
    <scope>NUCLEOTIDE SEQUENCE [LARGE SCALE GENOMIC DNA]</scope>
    <source>
        <strain evidence="3 4">SY3-13</strain>
    </source>
</reference>
<dbReference type="InterPro" id="IPR006015">
    <property type="entry name" value="Universal_stress_UspA"/>
</dbReference>
<dbReference type="CDD" id="cd00293">
    <property type="entry name" value="USP-like"/>
    <property type="match status" value="1"/>
</dbReference>
<evidence type="ECO:0000259" key="2">
    <source>
        <dbReference type="Pfam" id="PF00582"/>
    </source>
</evidence>
<evidence type="ECO:0000313" key="4">
    <source>
        <dbReference type="Proteomes" id="UP000229498"/>
    </source>
</evidence>
<evidence type="ECO:0000256" key="1">
    <source>
        <dbReference type="ARBA" id="ARBA00008791"/>
    </source>
</evidence>
<dbReference type="InterPro" id="IPR006016">
    <property type="entry name" value="UspA"/>
</dbReference>
<dbReference type="PRINTS" id="PR01438">
    <property type="entry name" value="UNVRSLSTRESS"/>
</dbReference>
<dbReference type="PANTHER" id="PTHR46268:SF6">
    <property type="entry name" value="UNIVERSAL STRESS PROTEIN UP12"/>
    <property type="match status" value="1"/>
</dbReference>
<sequence length="172" mass="18912">MFKTILCPIDGSDHSRKALKLAIDLAGTHGAKLVIQHNMLLNADAEELERFARAEGLGGKVEPEVKRLRAVEGRLNYGFEEPPESTPRMYAEIGQSLLDGAKEDAREKGLKHVETVLTDGEAARQILRCIEDREVDCVIMGSRGLSDMRALYLGSVSHKVLNRAPCTCIAVK</sequence>
<dbReference type="OrthoDB" id="5564966at2"/>
<dbReference type="Gene3D" id="3.40.50.620">
    <property type="entry name" value="HUPs"/>
    <property type="match status" value="1"/>
</dbReference>
<organism evidence="3 4">
    <name type="scientific">Minwuia thermotolerans</name>
    <dbReference type="NCBI Taxonomy" id="2056226"/>
    <lineage>
        <taxon>Bacteria</taxon>
        <taxon>Pseudomonadati</taxon>
        <taxon>Pseudomonadota</taxon>
        <taxon>Alphaproteobacteria</taxon>
        <taxon>Minwuiales</taxon>
        <taxon>Minwuiaceae</taxon>
        <taxon>Minwuia</taxon>
    </lineage>
</organism>
<dbReference type="Pfam" id="PF00582">
    <property type="entry name" value="Usp"/>
    <property type="match status" value="1"/>
</dbReference>
<feature type="domain" description="UspA" evidence="2">
    <location>
        <begin position="1"/>
        <end position="172"/>
    </location>
</feature>
<dbReference type="PANTHER" id="PTHR46268">
    <property type="entry name" value="STRESS RESPONSE PROTEIN NHAX"/>
    <property type="match status" value="1"/>
</dbReference>
<accession>A0A2M9FWU9</accession>
<dbReference type="AlphaFoldDB" id="A0A2M9FWU9"/>
<dbReference type="InterPro" id="IPR014729">
    <property type="entry name" value="Rossmann-like_a/b/a_fold"/>
</dbReference>
<comment type="caution">
    <text evidence="3">The sequence shown here is derived from an EMBL/GenBank/DDBJ whole genome shotgun (WGS) entry which is preliminary data.</text>
</comment>
<dbReference type="Proteomes" id="UP000229498">
    <property type="component" value="Unassembled WGS sequence"/>
</dbReference>